<evidence type="ECO:0000256" key="2">
    <source>
        <dbReference type="SAM" id="Phobius"/>
    </source>
</evidence>
<dbReference type="KEGG" id="apac:S7S_07800"/>
<keyword evidence="4" id="KW-1185">Reference proteome</keyword>
<name>A0A0B4XLK4_9GAMM</name>
<gene>
    <name evidence="3" type="ORF">S7S_07800</name>
</gene>
<dbReference type="AlphaFoldDB" id="A0A0B4XLK4"/>
<reference evidence="3 4" key="1">
    <citation type="journal article" date="2012" name="J. Bacteriol.">
        <title>Genome sequence of an alkane-degrading bacterium, Alcanivorax pacificus type strain W11-5, isolated from deep sea sediment.</title>
        <authorList>
            <person name="Lai Q."/>
            <person name="Shao Z."/>
        </authorList>
    </citation>
    <scope>NUCLEOTIDE SEQUENCE [LARGE SCALE GENOMIC DNA]</scope>
    <source>
        <strain evidence="3 4">W11-5</strain>
    </source>
</reference>
<feature type="region of interest" description="Disordered" evidence="1">
    <location>
        <begin position="1"/>
        <end position="31"/>
    </location>
</feature>
<dbReference type="HOGENOM" id="CLU_1615540_0_0_6"/>
<evidence type="ECO:0000313" key="3">
    <source>
        <dbReference type="EMBL" id="AJD47976.1"/>
    </source>
</evidence>
<dbReference type="STRING" id="391936.S7S_07800"/>
<evidence type="ECO:0000313" key="4">
    <source>
        <dbReference type="Proteomes" id="UP000006764"/>
    </source>
</evidence>
<dbReference type="EMBL" id="CP004387">
    <property type="protein sequence ID" value="AJD47976.1"/>
    <property type="molecule type" value="Genomic_DNA"/>
</dbReference>
<organism evidence="3 4">
    <name type="scientific">Isoalcanivorax pacificus W11-5</name>
    <dbReference type="NCBI Taxonomy" id="391936"/>
    <lineage>
        <taxon>Bacteria</taxon>
        <taxon>Pseudomonadati</taxon>
        <taxon>Pseudomonadota</taxon>
        <taxon>Gammaproteobacteria</taxon>
        <taxon>Oceanospirillales</taxon>
        <taxon>Alcanivoracaceae</taxon>
        <taxon>Isoalcanivorax</taxon>
    </lineage>
</organism>
<keyword evidence="2" id="KW-0472">Membrane</keyword>
<accession>A0A0B4XLK4</accession>
<feature type="transmembrane region" description="Helical" evidence="2">
    <location>
        <begin position="67"/>
        <end position="100"/>
    </location>
</feature>
<feature type="transmembrane region" description="Helical" evidence="2">
    <location>
        <begin position="112"/>
        <end position="131"/>
    </location>
</feature>
<evidence type="ECO:0000256" key="1">
    <source>
        <dbReference type="SAM" id="MobiDB-lite"/>
    </source>
</evidence>
<proteinExistence type="predicted"/>
<evidence type="ECO:0008006" key="5">
    <source>
        <dbReference type="Google" id="ProtNLM"/>
    </source>
</evidence>
<dbReference type="Proteomes" id="UP000006764">
    <property type="component" value="Chromosome"/>
</dbReference>
<sequence>MAATREQDTGAAPGREASGPASGQVGDTSEREQLRLKEEAAELGRLGEDLLGWFRDSLALLGTEARLFLATLLLVVALAAMVGLLIAGAWVFLGAAAVLLLVREGGVNPALATFAGAAVLTVTAVLVYAWIRRLARELGFARTRAGWAALFRADGRQAARKKEE</sequence>
<dbReference type="RefSeq" id="WP_008735763.1">
    <property type="nucleotide sequence ID" value="NZ_CP004387.1"/>
</dbReference>
<keyword evidence="2" id="KW-1133">Transmembrane helix</keyword>
<keyword evidence="2" id="KW-0812">Transmembrane</keyword>
<protein>
    <recommendedName>
        <fullName evidence="5">Phage holin family protein</fullName>
    </recommendedName>
</protein>